<gene>
    <name evidence="1 4" type="primary">orf159a</name>
    <name evidence="4" type="ORF">NitaMp061</name>
</gene>
<reference evidence="4" key="1">
    <citation type="submission" date="2004-12" db="EMBL/GenBank/DDBJ databases">
        <authorList>
            <consortium name="NCBI Genome Project"/>
        </authorList>
    </citation>
    <scope>NUCLEOTIDE SEQUENCE</scope>
    <source>
        <tissue evidence="4">Leaf</tissue>
    </source>
</reference>
<dbReference type="AlphaFoldDB" id="Q5MA09"/>
<reference evidence="1 2" key="2">
    <citation type="journal article" date="2005" name="Mol. Genet. Genomics">
        <title>The complete nucleotide sequence and multipartite organization of the tobacco mitochondrial genome: comparative analysis of mitochondrial genomes in higher plants.</title>
        <authorList>
            <person name="Sugiyama Y."/>
            <person name="Watase Y."/>
            <person name="Nagase M."/>
            <person name="Makita N."/>
            <person name="Yagura S."/>
            <person name="Hirai A."/>
            <person name="Sugiura M."/>
        </authorList>
    </citation>
    <scope>NUCLEOTIDE SEQUENCE</scope>
    <source>
        <strain evidence="2">cv. TN90</strain>
        <tissue evidence="1 4">Leaf</tissue>
    </source>
</reference>
<reference evidence="4" key="3">
    <citation type="submission" date="2025-04" db="UniProtKB">
        <authorList>
            <consortium name="RefSeq"/>
        </authorList>
    </citation>
    <scope>IDENTIFICATION</scope>
    <source>
        <tissue evidence="4">Leaf</tissue>
    </source>
</reference>
<accession>Q5MA09</accession>
<keyword evidence="1 4" id="KW-0496">Mitochondrion</keyword>
<evidence type="ECO:0000313" key="4">
    <source>
        <dbReference type="RefSeq" id="YP_173405.1"/>
    </source>
</evidence>
<dbReference type="OrthoDB" id="1326835at2759"/>
<geneLocation type="mitochondrion" evidence="1 4"/>
<dbReference type="Proteomes" id="UP000790787">
    <property type="component" value="Mitochondrion MT"/>
</dbReference>
<evidence type="ECO:0000313" key="2">
    <source>
        <dbReference type="Proteomes" id="UP000084051"/>
    </source>
</evidence>
<evidence type="ECO:0000313" key="3">
    <source>
        <dbReference type="Proteomes" id="UP000790787"/>
    </source>
</evidence>
<dbReference type="GeneID" id="3205330"/>
<dbReference type="RefSeq" id="YP_173405.1">
    <property type="nucleotide sequence ID" value="NC_006581.1"/>
</dbReference>
<protein>
    <submittedName>
        <fullName evidence="1 4">Uncharacterized protein</fullName>
    </submittedName>
</protein>
<proteinExistence type="predicted"/>
<name>Q5MA09_TOBAC</name>
<keyword evidence="3" id="KW-1185">Reference proteome</keyword>
<sequence>MRRKVRSLSDLYRRIPKCASSSVSADPQSPSINISAAQAGTGTEVATTEQLTPEMDLPIELDLPAFFTQADFPVLPSFEQTTDPFDDLFDNICEQIIAIVQPFPEFQGWDLYFLDEVISLSLFSLMDEYYFSIECLQGIYLDLITNGASSAFLTFFLNY</sequence>
<dbReference type="PaxDb" id="4097-Q5MA09"/>
<dbReference type="KEGG" id="nta:3205330"/>
<organism evidence="1">
    <name type="scientific">Nicotiana tabacum</name>
    <name type="common">Common tobacco</name>
    <dbReference type="NCBI Taxonomy" id="4097"/>
    <lineage>
        <taxon>Eukaryota</taxon>
        <taxon>Viridiplantae</taxon>
        <taxon>Streptophyta</taxon>
        <taxon>Embryophyta</taxon>
        <taxon>Tracheophyta</taxon>
        <taxon>Spermatophyta</taxon>
        <taxon>Magnoliopsida</taxon>
        <taxon>eudicotyledons</taxon>
        <taxon>Gunneridae</taxon>
        <taxon>Pentapetalae</taxon>
        <taxon>asterids</taxon>
        <taxon>lamiids</taxon>
        <taxon>Solanales</taxon>
        <taxon>Solanaceae</taxon>
        <taxon>Nicotianoideae</taxon>
        <taxon>Nicotianeae</taxon>
        <taxon>Nicotiana</taxon>
    </lineage>
</organism>
<dbReference type="EMBL" id="BA000042">
    <property type="protein sequence ID" value="BAD83469.1"/>
    <property type="molecule type" value="Genomic_DNA"/>
</dbReference>
<evidence type="ECO:0000313" key="1">
    <source>
        <dbReference type="EMBL" id="BAD83469.1"/>
    </source>
</evidence>